<dbReference type="GO" id="GO:0046983">
    <property type="term" value="F:protein dimerization activity"/>
    <property type="evidence" value="ECO:0007669"/>
    <property type="project" value="InterPro"/>
</dbReference>
<dbReference type="InterPro" id="IPR016461">
    <property type="entry name" value="COMT-like"/>
</dbReference>
<proteinExistence type="predicted"/>
<dbReference type="SUPFAM" id="SSF46785">
    <property type="entry name" value="Winged helix' DNA-binding domain"/>
    <property type="match status" value="1"/>
</dbReference>
<dbReference type="InterPro" id="IPR001077">
    <property type="entry name" value="COMT_C"/>
</dbReference>
<dbReference type="RefSeq" id="WP_085627481.1">
    <property type="nucleotide sequence ID" value="NZ_JAFBWU010000006.1"/>
</dbReference>
<gene>
    <name evidence="6" type="ORF">JQX41_10900</name>
    <name evidence="7" type="ORF">JQX48_10905</name>
</gene>
<evidence type="ECO:0000313" key="7">
    <source>
        <dbReference type="EMBL" id="MBM2417481.1"/>
    </source>
</evidence>
<dbReference type="Pfam" id="PF08100">
    <property type="entry name" value="Dimerisation"/>
    <property type="match status" value="1"/>
</dbReference>
<organism evidence="6 8">
    <name type="scientific">Marivita cryptomonadis</name>
    <dbReference type="NCBI Taxonomy" id="505252"/>
    <lineage>
        <taxon>Bacteria</taxon>
        <taxon>Pseudomonadati</taxon>
        <taxon>Pseudomonadota</taxon>
        <taxon>Alphaproteobacteria</taxon>
        <taxon>Rhodobacterales</taxon>
        <taxon>Roseobacteraceae</taxon>
        <taxon>Marivita</taxon>
    </lineage>
</organism>
<evidence type="ECO:0000256" key="2">
    <source>
        <dbReference type="ARBA" id="ARBA00022679"/>
    </source>
</evidence>
<keyword evidence="3" id="KW-0949">S-adenosyl-L-methionine</keyword>
<dbReference type="PANTHER" id="PTHR43712">
    <property type="entry name" value="PUTATIVE (AFU_ORTHOLOGUE AFUA_4G14580)-RELATED"/>
    <property type="match status" value="1"/>
</dbReference>
<accession>A0A9Q2NXT1</accession>
<dbReference type="GO" id="GO:0008171">
    <property type="term" value="F:O-methyltransferase activity"/>
    <property type="evidence" value="ECO:0007669"/>
    <property type="project" value="InterPro"/>
</dbReference>
<dbReference type="EMBL" id="JAFBXF010000006">
    <property type="protein sequence ID" value="MBM2417481.1"/>
    <property type="molecule type" value="Genomic_DNA"/>
</dbReference>
<dbReference type="Proteomes" id="UP000809440">
    <property type="component" value="Unassembled WGS sequence"/>
</dbReference>
<dbReference type="InterPro" id="IPR029063">
    <property type="entry name" value="SAM-dependent_MTases_sf"/>
</dbReference>
<reference evidence="6 9" key="1">
    <citation type="submission" date="2021-01" db="EMBL/GenBank/DDBJ databases">
        <title>Diatom-associated Roseobacters Show Island Model of Population Structure.</title>
        <authorList>
            <person name="Qu L."/>
            <person name="Feng X."/>
            <person name="Chen Y."/>
            <person name="Li L."/>
            <person name="Wang X."/>
            <person name="Hu Z."/>
            <person name="Wang H."/>
            <person name="Luo H."/>
        </authorList>
    </citation>
    <scope>NUCLEOTIDE SEQUENCE</scope>
    <source>
        <strain evidence="7 9">CC28-63</strain>
        <strain evidence="6">CC28-69</strain>
    </source>
</reference>
<dbReference type="EMBL" id="JAFBXE010000006">
    <property type="protein sequence ID" value="MBM2412813.1"/>
    <property type="molecule type" value="Genomic_DNA"/>
</dbReference>
<dbReference type="PROSITE" id="PS51683">
    <property type="entry name" value="SAM_OMT_II"/>
    <property type="match status" value="1"/>
</dbReference>
<dbReference type="GO" id="GO:0032259">
    <property type="term" value="P:methylation"/>
    <property type="evidence" value="ECO:0007669"/>
    <property type="project" value="UniProtKB-KW"/>
</dbReference>
<keyword evidence="2" id="KW-0808">Transferase</keyword>
<dbReference type="AlphaFoldDB" id="A0A9Q2NXT1"/>
<feature type="domain" description="O-methyltransferase C-terminal" evidence="4">
    <location>
        <begin position="145"/>
        <end position="357"/>
    </location>
</feature>
<dbReference type="InterPro" id="IPR012967">
    <property type="entry name" value="COMT_dimerisation"/>
</dbReference>
<name>A0A9Q2NXT1_9RHOB</name>
<dbReference type="SUPFAM" id="SSF53335">
    <property type="entry name" value="S-adenosyl-L-methionine-dependent methyltransferases"/>
    <property type="match status" value="1"/>
</dbReference>
<evidence type="ECO:0000313" key="9">
    <source>
        <dbReference type="Proteomes" id="UP000809440"/>
    </source>
</evidence>
<evidence type="ECO:0000259" key="5">
    <source>
        <dbReference type="Pfam" id="PF08100"/>
    </source>
</evidence>
<feature type="domain" description="O-methyltransferase dimerisation" evidence="5">
    <location>
        <begin position="54"/>
        <end position="128"/>
    </location>
</feature>
<dbReference type="Pfam" id="PF00891">
    <property type="entry name" value="Methyltransf_2"/>
    <property type="match status" value="1"/>
</dbReference>
<dbReference type="GeneID" id="62639187"/>
<evidence type="ECO:0000259" key="4">
    <source>
        <dbReference type="Pfam" id="PF00891"/>
    </source>
</evidence>
<sequence>MTLASDSPHIGLPSKPGFRTRLMRLIARPGFQRWASAFPLTRRTAAKDGAELFDLVQGFVKSQVLFALVELRVMHRLMDGPLSAEMLAQTCGMRSDRMERLMMAASAMKLTKRDRTGRYRLARLGAAMVGVPGLDDMIRHHSAFYRDLNDPVALLRDEVDTELSAFWPYVFGAAHATDMDTANRYSDLMARSQQIVAADTLSVADLKETRHLLDVGGGYGVFAESAALRHPNLQATVFDLPAVETQAVALMQKSKAQDRLRFVPGSFRDDALPEKADTISLIRVLYDHEDQTVEALLSKVFDSLPERGSLLISEPMSGGAKPEIAGDVYFSFYCLAMNTGTVRSAARIAEMCRSAGFYSVKTYPVRRPFVTTTLMAKKSS</sequence>
<keyword evidence="1 6" id="KW-0489">Methyltransferase</keyword>
<keyword evidence="9" id="KW-1185">Reference proteome</keyword>
<dbReference type="InterPro" id="IPR036388">
    <property type="entry name" value="WH-like_DNA-bd_sf"/>
</dbReference>
<dbReference type="Proteomes" id="UP000755667">
    <property type="component" value="Unassembled WGS sequence"/>
</dbReference>
<comment type="caution">
    <text evidence="6">The sequence shown here is derived from an EMBL/GenBank/DDBJ whole genome shotgun (WGS) entry which is preliminary data.</text>
</comment>
<dbReference type="PIRSF" id="PIRSF005739">
    <property type="entry name" value="O-mtase"/>
    <property type="match status" value="1"/>
</dbReference>
<protein>
    <submittedName>
        <fullName evidence="6">Methyltransferase domain-containing protein</fullName>
    </submittedName>
</protein>
<evidence type="ECO:0000256" key="3">
    <source>
        <dbReference type="ARBA" id="ARBA00022691"/>
    </source>
</evidence>
<evidence type="ECO:0000313" key="8">
    <source>
        <dbReference type="Proteomes" id="UP000755667"/>
    </source>
</evidence>
<dbReference type="InterPro" id="IPR036390">
    <property type="entry name" value="WH_DNA-bd_sf"/>
</dbReference>
<dbReference type="Gene3D" id="1.10.10.10">
    <property type="entry name" value="Winged helix-like DNA-binding domain superfamily/Winged helix DNA-binding domain"/>
    <property type="match status" value="1"/>
</dbReference>
<dbReference type="CDD" id="cd02440">
    <property type="entry name" value="AdoMet_MTases"/>
    <property type="match status" value="1"/>
</dbReference>
<evidence type="ECO:0000256" key="1">
    <source>
        <dbReference type="ARBA" id="ARBA00022603"/>
    </source>
</evidence>
<dbReference type="PANTHER" id="PTHR43712:SF2">
    <property type="entry name" value="O-METHYLTRANSFERASE CICE"/>
    <property type="match status" value="1"/>
</dbReference>
<evidence type="ECO:0000313" key="6">
    <source>
        <dbReference type="EMBL" id="MBM2412813.1"/>
    </source>
</evidence>
<dbReference type="Gene3D" id="3.40.50.150">
    <property type="entry name" value="Vaccinia Virus protein VP39"/>
    <property type="match status" value="1"/>
</dbReference>
<dbReference type="OrthoDB" id="7418600at2"/>